<dbReference type="Proteomes" id="UP000294581">
    <property type="component" value="Unassembled WGS sequence"/>
</dbReference>
<protein>
    <submittedName>
        <fullName evidence="1">Uncharacterized protein YecE (DUF72 family)</fullName>
    </submittedName>
</protein>
<gene>
    <name evidence="1" type="ORF">C7445_10549</name>
</gene>
<dbReference type="AlphaFoldDB" id="A0A4R8LNM6"/>
<dbReference type="OrthoDB" id="9780310at2"/>
<dbReference type="PANTHER" id="PTHR30348">
    <property type="entry name" value="UNCHARACTERIZED PROTEIN YECE"/>
    <property type="match status" value="1"/>
</dbReference>
<evidence type="ECO:0000313" key="2">
    <source>
        <dbReference type="Proteomes" id="UP000294581"/>
    </source>
</evidence>
<name>A0A4R8LNM6_9BACL</name>
<dbReference type="Pfam" id="PF01904">
    <property type="entry name" value="DUF72"/>
    <property type="match status" value="1"/>
</dbReference>
<accession>A0A4R8LNM6</accession>
<reference evidence="1 2" key="1">
    <citation type="submission" date="2019-03" db="EMBL/GenBank/DDBJ databases">
        <title>Genomic Encyclopedia of Type Strains, Phase IV (KMG-IV): sequencing the most valuable type-strain genomes for metagenomic binning, comparative biology and taxonomic classification.</title>
        <authorList>
            <person name="Goeker M."/>
        </authorList>
    </citation>
    <scope>NUCLEOTIDE SEQUENCE [LARGE SCALE GENOMIC DNA]</scope>
    <source>
        <strain evidence="1 2">DSM 17974</strain>
    </source>
</reference>
<dbReference type="PANTHER" id="PTHR30348:SF13">
    <property type="entry name" value="UPF0759 PROTEIN YUNF"/>
    <property type="match status" value="1"/>
</dbReference>
<dbReference type="SUPFAM" id="SSF117396">
    <property type="entry name" value="TM1631-like"/>
    <property type="match status" value="1"/>
</dbReference>
<proteinExistence type="predicted"/>
<organism evidence="1 2">
    <name type="scientific">Alicyclobacillus sacchari</name>
    <dbReference type="NCBI Taxonomy" id="392010"/>
    <lineage>
        <taxon>Bacteria</taxon>
        <taxon>Bacillati</taxon>
        <taxon>Bacillota</taxon>
        <taxon>Bacilli</taxon>
        <taxon>Bacillales</taxon>
        <taxon>Alicyclobacillaceae</taxon>
        <taxon>Alicyclobacillus</taxon>
    </lineage>
</organism>
<dbReference type="InterPro" id="IPR036520">
    <property type="entry name" value="UPF0759_sf"/>
</dbReference>
<keyword evidence="2" id="KW-1185">Reference proteome</keyword>
<comment type="caution">
    <text evidence="1">The sequence shown here is derived from an EMBL/GenBank/DDBJ whole genome shotgun (WGS) entry which is preliminary data.</text>
</comment>
<dbReference type="EMBL" id="SORF01000005">
    <property type="protein sequence ID" value="TDY47871.1"/>
    <property type="molecule type" value="Genomic_DNA"/>
</dbReference>
<sequence>MVRLRIRAGTCAFADHDSFYPRHLAVSERLRYYGSFFSVVEIDSTFYGMVTTRTWERWLGLVDSDFRFHVKAPAAMTLHTRGLSRDERREMGYAFLESLRPVLERGAMSAILLQFPPWFGATRENRVIVERLVTFCQPMNAAVEFRERSWFQSSERIEKTIAWLSSIGAIHVICDEPQAGRKSVPYVPRLTHAQLGVLRMHGRNLEMWDKPGLTSSKQRFDYRYSRSELESFVPDVVSLAGKVQEFHVLMNNNSNNDAVWNAFDWLDLIGGAKRQRPLLEHSEQLSLLPDHIVDGGEGFS</sequence>
<evidence type="ECO:0000313" key="1">
    <source>
        <dbReference type="EMBL" id="TDY47871.1"/>
    </source>
</evidence>
<dbReference type="InterPro" id="IPR002763">
    <property type="entry name" value="DUF72"/>
</dbReference>
<dbReference type="Gene3D" id="3.20.20.410">
    <property type="entry name" value="Protein of unknown function UPF0759"/>
    <property type="match status" value="1"/>
</dbReference>